<dbReference type="PANTHER" id="PTHR37984">
    <property type="entry name" value="PROTEIN CBG26694"/>
    <property type="match status" value="1"/>
</dbReference>
<evidence type="ECO:0000313" key="4">
    <source>
        <dbReference type="Proteomes" id="UP000765509"/>
    </source>
</evidence>
<dbReference type="GO" id="GO:0015074">
    <property type="term" value="P:DNA integration"/>
    <property type="evidence" value="ECO:0007669"/>
    <property type="project" value="InterPro"/>
</dbReference>
<reference evidence="3" key="1">
    <citation type="submission" date="2021-03" db="EMBL/GenBank/DDBJ databases">
        <title>Draft genome sequence of rust myrtle Austropuccinia psidii MF-1, a brazilian biotype.</title>
        <authorList>
            <person name="Quecine M.C."/>
            <person name="Pachon D.M.R."/>
            <person name="Bonatelli M.L."/>
            <person name="Correr F.H."/>
            <person name="Franceschini L.M."/>
            <person name="Leite T.F."/>
            <person name="Margarido G.R.A."/>
            <person name="Almeida C.A."/>
            <person name="Ferrarezi J.A."/>
            <person name="Labate C.A."/>
        </authorList>
    </citation>
    <scope>NUCLEOTIDE SEQUENCE</scope>
    <source>
        <strain evidence="3">MF-1</strain>
    </source>
</reference>
<feature type="domain" description="Integrase catalytic" evidence="2">
    <location>
        <begin position="1"/>
        <end position="160"/>
    </location>
</feature>
<proteinExistence type="predicted"/>
<keyword evidence="1" id="KW-0694">RNA-binding</keyword>
<name>A0A9Q3BF31_9BASI</name>
<dbReference type="InterPro" id="IPR036397">
    <property type="entry name" value="RNaseH_sf"/>
</dbReference>
<dbReference type="Proteomes" id="UP000765509">
    <property type="component" value="Unassembled WGS sequence"/>
</dbReference>
<dbReference type="PROSITE" id="PS50994">
    <property type="entry name" value="INTEGRASE"/>
    <property type="match status" value="1"/>
</dbReference>
<keyword evidence="4" id="KW-1185">Reference proteome</keyword>
<accession>A0A9Q3BF31</accession>
<dbReference type="AlphaFoldDB" id="A0A9Q3BF31"/>
<dbReference type="Gene3D" id="3.30.420.10">
    <property type="entry name" value="Ribonuclease H-like superfamily/Ribonuclease H"/>
    <property type="match status" value="1"/>
</dbReference>
<dbReference type="GO" id="GO:0005634">
    <property type="term" value="C:nucleus"/>
    <property type="evidence" value="ECO:0007669"/>
    <property type="project" value="UniProtKB-ARBA"/>
</dbReference>
<evidence type="ECO:0000259" key="2">
    <source>
        <dbReference type="PROSITE" id="PS50994"/>
    </source>
</evidence>
<dbReference type="SUPFAM" id="SSF53098">
    <property type="entry name" value="Ribonuclease H-like"/>
    <property type="match status" value="1"/>
</dbReference>
<dbReference type="InterPro" id="IPR050951">
    <property type="entry name" value="Retrovirus_Pol_polyprotein"/>
</dbReference>
<dbReference type="OrthoDB" id="2273864at2759"/>
<dbReference type="GO" id="GO:0003723">
    <property type="term" value="F:RNA binding"/>
    <property type="evidence" value="ECO:0007669"/>
    <property type="project" value="UniProtKB-KW"/>
</dbReference>
<dbReference type="PANTHER" id="PTHR37984:SF5">
    <property type="entry name" value="PROTEIN NYNRIN-LIKE"/>
    <property type="match status" value="1"/>
</dbReference>
<sequence>MDWVTALHPSGDRSYNAYLVIVDRYRKTPILLPCHQDDIAIETALLWNRIISHTELFINTISGRDLKFTSALWTNLHRLFGTKISFSTTYQPQTDGLVEIMIKTLEDMIRRFCAYGLEFKDSDGLSHYWFTLIIELELAYRTLVNSSTGQTPAMLEKGGNPRL</sequence>
<comment type="caution">
    <text evidence="3">The sequence shown here is derived from an EMBL/GenBank/DDBJ whole genome shotgun (WGS) entry which is preliminary data.</text>
</comment>
<dbReference type="InterPro" id="IPR012337">
    <property type="entry name" value="RNaseH-like_sf"/>
</dbReference>
<evidence type="ECO:0000313" key="3">
    <source>
        <dbReference type="EMBL" id="MBW0464107.1"/>
    </source>
</evidence>
<gene>
    <name evidence="3" type="ORF">O181_003822</name>
</gene>
<organism evidence="3 4">
    <name type="scientific">Austropuccinia psidii MF-1</name>
    <dbReference type="NCBI Taxonomy" id="1389203"/>
    <lineage>
        <taxon>Eukaryota</taxon>
        <taxon>Fungi</taxon>
        <taxon>Dikarya</taxon>
        <taxon>Basidiomycota</taxon>
        <taxon>Pucciniomycotina</taxon>
        <taxon>Pucciniomycetes</taxon>
        <taxon>Pucciniales</taxon>
        <taxon>Sphaerophragmiaceae</taxon>
        <taxon>Austropuccinia</taxon>
    </lineage>
</organism>
<protein>
    <recommendedName>
        <fullName evidence="2">Integrase catalytic domain-containing protein</fullName>
    </recommendedName>
</protein>
<dbReference type="InterPro" id="IPR001584">
    <property type="entry name" value="Integrase_cat-core"/>
</dbReference>
<dbReference type="EMBL" id="AVOT02000700">
    <property type="protein sequence ID" value="MBW0464107.1"/>
    <property type="molecule type" value="Genomic_DNA"/>
</dbReference>
<evidence type="ECO:0000256" key="1">
    <source>
        <dbReference type="ARBA" id="ARBA00022884"/>
    </source>
</evidence>